<dbReference type="EMBL" id="QVQW01000078">
    <property type="protein sequence ID" value="RKU41296.1"/>
    <property type="molecule type" value="Genomic_DNA"/>
</dbReference>
<reference evidence="3 4" key="1">
    <citation type="submission" date="2018-08" db="EMBL/GenBank/DDBJ databases">
        <title>Draft genome of the lignicolous fungus Coniochaeta pulveracea.</title>
        <authorList>
            <person name="Borstlap C.J."/>
            <person name="De Witt R.N."/>
            <person name="Botha A."/>
            <person name="Volschenk H."/>
        </authorList>
    </citation>
    <scope>NUCLEOTIDE SEQUENCE [LARGE SCALE GENOMIC DNA]</scope>
    <source>
        <strain evidence="3 4">CAB683</strain>
    </source>
</reference>
<dbReference type="SUPFAM" id="SSF53474">
    <property type="entry name" value="alpha/beta-Hydrolases"/>
    <property type="match status" value="1"/>
</dbReference>
<dbReference type="PANTHER" id="PTHR37471">
    <property type="entry name" value="UNNAMED PRODUCT"/>
    <property type="match status" value="1"/>
</dbReference>
<dbReference type="Proteomes" id="UP000275385">
    <property type="component" value="Unassembled WGS sequence"/>
</dbReference>
<feature type="transmembrane region" description="Helical" evidence="1">
    <location>
        <begin position="21"/>
        <end position="43"/>
    </location>
</feature>
<dbReference type="STRING" id="177199.A0A420Y091"/>
<dbReference type="Pfam" id="PF12697">
    <property type="entry name" value="Abhydrolase_6"/>
    <property type="match status" value="1"/>
</dbReference>
<feature type="transmembrane region" description="Helical" evidence="1">
    <location>
        <begin position="49"/>
        <end position="70"/>
    </location>
</feature>
<keyword evidence="4" id="KW-1185">Reference proteome</keyword>
<keyword evidence="1" id="KW-0812">Transmembrane</keyword>
<feature type="domain" description="AB hydrolase-1" evidence="2">
    <location>
        <begin position="255"/>
        <end position="416"/>
    </location>
</feature>
<dbReference type="Gene3D" id="3.40.50.1820">
    <property type="entry name" value="alpha/beta hydrolase"/>
    <property type="match status" value="1"/>
</dbReference>
<gene>
    <name evidence="3" type="ORF">DL546_002530</name>
</gene>
<evidence type="ECO:0000313" key="3">
    <source>
        <dbReference type="EMBL" id="RKU41296.1"/>
    </source>
</evidence>
<dbReference type="OrthoDB" id="6431331at2759"/>
<protein>
    <recommendedName>
        <fullName evidence="2">AB hydrolase-1 domain-containing protein</fullName>
    </recommendedName>
</protein>
<organism evidence="3 4">
    <name type="scientific">Coniochaeta pulveracea</name>
    <dbReference type="NCBI Taxonomy" id="177199"/>
    <lineage>
        <taxon>Eukaryota</taxon>
        <taxon>Fungi</taxon>
        <taxon>Dikarya</taxon>
        <taxon>Ascomycota</taxon>
        <taxon>Pezizomycotina</taxon>
        <taxon>Sordariomycetes</taxon>
        <taxon>Sordariomycetidae</taxon>
        <taxon>Coniochaetales</taxon>
        <taxon>Coniochaetaceae</taxon>
        <taxon>Coniochaeta</taxon>
    </lineage>
</organism>
<dbReference type="PANTHER" id="PTHR37471:SF1">
    <property type="entry name" value="AB HYDROLASE-1 DOMAIN-CONTAINING PROTEIN"/>
    <property type="match status" value="1"/>
</dbReference>
<dbReference type="InterPro" id="IPR000073">
    <property type="entry name" value="AB_hydrolase_1"/>
</dbReference>
<keyword evidence="1" id="KW-1133">Transmembrane helix</keyword>
<proteinExistence type="predicted"/>
<comment type="caution">
    <text evidence="3">The sequence shown here is derived from an EMBL/GenBank/DDBJ whole genome shotgun (WGS) entry which is preliminary data.</text>
</comment>
<accession>A0A420Y091</accession>
<keyword evidence="1" id="KW-0472">Membrane</keyword>
<sequence length="541" mass="61567">MLDHSPANWIAIRTSILLLQHAPLIELVILTTIVVTRTIGLLPLSRITYLSWTYGLAFLVVSELVFYIFLYRRHLHRIKDDAEHPAPLTRTQREELFETCMVNIPDAEEYLRQWFLGAPLGDIGRDNVREFILWAFFDRHDATDGKRPIQGPGPEDGDVTDELESYIAHAVEQKRRSLLWYVIVAGIDLTTHICLTRDGYRYYGQPLRKTLAVFPLRFQAVTTLLPFPGARRYQSPSGEMGYWFRPHTAKNTRPVVFLHGIGVGLWPYTRFLDEIGRPTKTKTGSREADEGQIGVIALEILPISTRLTAPPMRREAFLSALQAILSAHARDWGDDGFVLVSHSYGSVLTTHAVRSPELGPQIRGMVLIDPVSLLLHLPGVAYNFTRRPPRTANEWQLWFFASMDVGVAEGLGRHFFWRENEVWKEELVGQGSGALENGKRKVAVCLGGRDLIVDTHTVAKYLARRGDIRKSDKPEEDAVEALYGRRPRKALVTPKRQQCKKYLAPLGIEILWFPALDHAQVFDSQEDREQVLAVIRDYCTK</sequence>
<evidence type="ECO:0000256" key="1">
    <source>
        <dbReference type="SAM" id="Phobius"/>
    </source>
</evidence>
<name>A0A420Y091_9PEZI</name>
<dbReference type="AlphaFoldDB" id="A0A420Y091"/>
<dbReference type="InterPro" id="IPR029058">
    <property type="entry name" value="AB_hydrolase_fold"/>
</dbReference>
<evidence type="ECO:0000313" key="4">
    <source>
        <dbReference type="Proteomes" id="UP000275385"/>
    </source>
</evidence>
<evidence type="ECO:0000259" key="2">
    <source>
        <dbReference type="Pfam" id="PF12697"/>
    </source>
</evidence>